<feature type="transmembrane region" description="Helical" evidence="1">
    <location>
        <begin position="54"/>
        <end position="75"/>
    </location>
</feature>
<accession>A0A542ZDG7</accession>
<keyword evidence="1" id="KW-0472">Membrane</keyword>
<dbReference type="AlphaFoldDB" id="A0A542ZDG7"/>
<reference evidence="2 3" key="1">
    <citation type="submission" date="2019-06" db="EMBL/GenBank/DDBJ databases">
        <title>Sequencing the genomes of 1000 actinobacteria strains.</title>
        <authorList>
            <person name="Klenk H.-P."/>
        </authorList>
    </citation>
    <scope>NUCLEOTIDE SEQUENCE [LARGE SCALE GENOMIC DNA]</scope>
    <source>
        <strain evidence="2 3">DSM 8251</strain>
    </source>
</reference>
<sequence length="81" mass="8691">MLPNRYARNMLTHRFARVSAVFAVLSLTLTALLFGGALAPESEGPHLARAGAQLAPWLIGLVVVLLLAGGIFLILGRRKKN</sequence>
<gene>
    <name evidence="2" type="ORF">FB460_2229</name>
</gene>
<comment type="caution">
    <text evidence="2">The sequence shown here is derived from an EMBL/GenBank/DDBJ whole genome shotgun (WGS) entry which is preliminary data.</text>
</comment>
<dbReference type="Proteomes" id="UP000316196">
    <property type="component" value="Unassembled WGS sequence"/>
</dbReference>
<keyword evidence="3" id="KW-1185">Reference proteome</keyword>
<name>A0A542ZDG7_9ACTN</name>
<evidence type="ECO:0000256" key="1">
    <source>
        <dbReference type="SAM" id="Phobius"/>
    </source>
</evidence>
<evidence type="ECO:0000313" key="2">
    <source>
        <dbReference type="EMBL" id="TQL58368.1"/>
    </source>
</evidence>
<proteinExistence type="predicted"/>
<evidence type="ECO:0000313" key="3">
    <source>
        <dbReference type="Proteomes" id="UP000316196"/>
    </source>
</evidence>
<keyword evidence="1" id="KW-1133">Transmembrane helix</keyword>
<dbReference type="NCBIfam" id="TIGR01167">
    <property type="entry name" value="LPXTG_anchor"/>
    <property type="match status" value="1"/>
</dbReference>
<organism evidence="2 3">
    <name type="scientific">Propioniferax innocua</name>
    <dbReference type="NCBI Taxonomy" id="1753"/>
    <lineage>
        <taxon>Bacteria</taxon>
        <taxon>Bacillati</taxon>
        <taxon>Actinomycetota</taxon>
        <taxon>Actinomycetes</taxon>
        <taxon>Propionibacteriales</taxon>
        <taxon>Propionibacteriaceae</taxon>
        <taxon>Propioniferax</taxon>
    </lineage>
</organism>
<keyword evidence="1" id="KW-0812">Transmembrane</keyword>
<dbReference type="EMBL" id="VFOR01000002">
    <property type="protein sequence ID" value="TQL58368.1"/>
    <property type="molecule type" value="Genomic_DNA"/>
</dbReference>
<protein>
    <submittedName>
        <fullName evidence="2">LPXTG-motif cell wall-anchored protein</fullName>
    </submittedName>
</protein>